<name>A0A0A9WE04_LYGHE</name>
<reference evidence="2" key="1">
    <citation type="journal article" date="2014" name="PLoS ONE">
        <title>Transcriptome-Based Identification of ABC Transporters in the Western Tarnished Plant Bug Lygus hesperus.</title>
        <authorList>
            <person name="Hull J.J."/>
            <person name="Chaney K."/>
            <person name="Geib S.M."/>
            <person name="Fabrick J.A."/>
            <person name="Brent C.S."/>
            <person name="Walsh D."/>
            <person name="Lavine L.C."/>
        </authorList>
    </citation>
    <scope>NUCLEOTIDE SEQUENCE</scope>
</reference>
<evidence type="ECO:0000313" key="2">
    <source>
        <dbReference type="EMBL" id="JAG04758.1"/>
    </source>
</evidence>
<feature type="non-terminal residue" evidence="2">
    <location>
        <position position="1"/>
    </location>
</feature>
<dbReference type="AlphaFoldDB" id="A0A0A9WE04"/>
<sequence>SGELTFEFAGEETLFQRFNSRRIIESGKMGMWTILGLMMLLTVFFKRCSAAPQNRKEETRLLQGEVTAVYNFPFLCTYRFNRDTGDPIVLGSCTIYSTNRVVISVDTVDRLINQTGQYWFQRISQISVIAGSDILDPPDPTGEHFVQIRKVAHFYAGIVENIRQDPEVVEDPYMFLESYERNALGELSCDVGVFVLDKPWDLNPLVLTIPLPTTEYHELDKLVEKWIDKLNENPLIFWILARLADGDPLEITTSWYTIWCT</sequence>
<keyword evidence="1" id="KW-0812">Transmembrane</keyword>
<evidence type="ECO:0000256" key="1">
    <source>
        <dbReference type="SAM" id="Phobius"/>
    </source>
</evidence>
<organism evidence="2">
    <name type="scientific">Lygus hesperus</name>
    <name type="common">Western plant bug</name>
    <dbReference type="NCBI Taxonomy" id="30085"/>
    <lineage>
        <taxon>Eukaryota</taxon>
        <taxon>Metazoa</taxon>
        <taxon>Ecdysozoa</taxon>
        <taxon>Arthropoda</taxon>
        <taxon>Hexapoda</taxon>
        <taxon>Insecta</taxon>
        <taxon>Pterygota</taxon>
        <taxon>Neoptera</taxon>
        <taxon>Paraneoptera</taxon>
        <taxon>Hemiptera</taxon>
        <taxon>Heteroptera</taxon>
        <taxon>Panheteroptera</taxon>
        <taxon>Cimicomorpha</taxon>
        <taxon>Miridae</taxon>
        <taxon>Mirini</taxon>
        <taxon>Lygus</taxon>
    </lineage>
</organism>
<protein>
    <submittedName>
        <fullName evidence="2">Uncharacterized protein</fullName>
    </submittedName>
</protein>
<reference evidence="2" key="2">
    <citation type="submission" date="2014-07" db="EMBL/GenBank/DDBJ databases">
        <authorList>
            <person name="Hull J."/>
        </authorList>
    </citation>
    <scope>NUCLEOTIDE SEQUENCE</scope>
</reference>
<keyword evidence="1" id="KW-0472">Membrane</keyword>
<dbReference type="SUPFAM" id="SSF50494">
    <property type="entry name" value="Trypsin-like serine proteases"/>
    <property type="match status" value="1"/>
</dbReference>
<keyword evidence="1" id="KW-1133">Transmembrane helix</keyword>
<dbReference type="EMBL" id="GBHO01038846">
    <property type="protein sequence ID" value="JAG04758.1"/>
    <property type="molecule type" value="Transcribed_RNA"/>
</dbReference>
<proteinExistence type="predicted"/>
<feature type="transmembrane region" description="Helical" evidence="1">
    <location>
        <begin position="29"/>
        <end position="45"/>
    </location>
</feature>
<gene>
    <name evidence="2" type="ORF">CM83_12294</name>
</gene>
<dbReference type="InterPro" id="IPR009003">
    <property type="entry name" value="Peptidase_S1_PA"/>
</dbReference>
<accession>A0A0A9WE04</accession>